<dbReference type="Gene3D" id="3.40.630.30">
    <property type="match status" value="1"/>
</dbReference>
<keyword evidence="3" id="KW-1185">Reference proteome</keyword>
<dbReference type="Proteomes" id="UP001642720">
    <property type="component" value="Unassembled WGS sequence"/>
</dbReference>
<dbReference type="EMBL" id="PPTA01000001">
    <property type="protein sequence ID" value="TFB07214.1"/>
    <property type="molecule type" value="Genomic_DNA"/>
</dbReference>
<evidence type="ECO:0000313" key="3">
    <source>
        <dbReference type="Proteomes" id="UP001642720"/>
    </source>
</evidence>
<dbReference type="SUPFAM" id="SSF55729">
    <property type="entry name" value="Acyl-CoA N-acyltransferases (Nat)"/>
    <property type="match status" value="1"/>
</dbReference>
<organism evidence="2 3">
    <name type="scientific">Trichoderma ghanense</name>
    <dbReference type="NCBI Taxonomy" id="65468"/>
    <lineage>
        <taxon>Eukaryota</taxon>
        <taxon>Fungi</taxon>
        <taxon>Dikarya</taxon>
        <taxon>Ascomycota</taxon>
        <taxon>Pezizomycotina</taxon>
        <taxon>Sordariomycetes</taxon>
        <taxon>Hypocreomycetidae</taxon>
        <taxon>Hypocreales</taxon>
        <taxon>Hypocreaceae</taxon>
        <taxon>Trichoderma</taxon>
    </lineage>
</organism>
<accession>A0ABY2HI18</accession>
<dbReference type="RefSeq" id="XP_073563415.1">
    <property type="nucleotide sequence ID" value="XM_073698310.1"/>
</dbReference>
<feature type="domain" description="N-acetyltransferase" evidence="1">
    <location>
        <begin position="30"/>
        <end position="214"/>
    </location>
</feature>
<dbReference type="PANTHER" id="PTHR43792">
    <property type="entry name" value="GNAT FAMILY, PUTATIVE (AFU_ORTHOLOGUE AFUA_3G00765)-RELATED-RELATED"/>
    <property type="match status" value="1"/>
</dbReference>
<protein>
    <recommendedName>
        <fullName evidence="1">N-acetyltransferase domain-containing protein</fullName>
    </recommendedName>
</protein>
<dbReference type="GeneID" id="300572760"/>
<gene>
    <name evidence="2" type="ORF">CCMA1212_000859</name>
</gene>
<proteinExistence type="predicted"/>
<name>A0ABY2HI18_9HYPO</name>
<evidence type="ECO:0000259" key="1">
    <source>
        <dbReference type="PROSITE" id="PS51186"/>
    </source>
</evidence>
<reference evidence="2 3" key="1">
    <citation type="submission" date="2018-01" db="EMBL/GenBank/DDBJ databases">
        <title>Genome characterization of the sugarcane-associated fungus Trichoderma ghanense CCMA-1212 and their application in lignocelulose bioconversion.</title>
        <authorList>
            <person name="Steindorff A.S."/>
            <person name="Mendes T.D."/>
            <person name="Vilela E.S.D."/>
            <person name="Rodrigues D.S."/>
            <person name="Formighieri E.F."/>
            <person name="Melo I.S."/>
            <person name="Favaro L.C.L."/>
        </authorList>
    </citation>
    <scope>NUCLEOTIDE SEQUENCE [LARGE SCALE GENOMIC DNA]</scope>
    <source>
        <strain evidence="2 3">CCMA-1212</strain>
    </source>
</reference>
<dbReference type="InterPro" id="IPR016181">
    <property type="entry name" value="Acyl_CoA_acyltransferase"/>
</dbReference>
<dbReference type="InterPro" id="IPR051531">
    <property type="entry name" value="N-acetyltransferase"/>
</dbReference>
<dbReference type="Pfam" id="PF13302">
    <property type="entry name" value="Acetyltransf_3"/>
    <property type="match status" value="1"/>
</dbReference>
<comment type="caution">
    <text evidence="2">The sequence shown here is derived from an EMBL/GenBank/DDBJ whole genome shotgun (WGS) entry which is preliminary data.</text>
</comment>
<sequence length="239" mass="26829">MEQRKRVKIRTTLPILPPIESRDEIHTPRLIIRAPRISDVPALHTLRSQPEVMKYSSKGPDKTLEDTRRSLDDLLPPNDSKTYYFLIFQRDTGDLIGRGGLHGISGRTLGWPEIGYSFKPETWGKGYGTEFLTAFVQNWWSLPRREAEIEVDATALDAQELESEVSPSAVERLVAAADVNNLGSRRILEKSGFMAFREWTGPDPREAYKGQQARMVAFACVAPGQETRGGGSKNNMSII</sequence>
<evidence type="ECO:0000313" key="2">
    <source>
        <dbReference type="EMBL" id="TFB07214.1"/>
    </source>
</evidence>
<dbReference type="PROSITE" id="PS51186">
    <property type="entry name" value="GNAT"/>
    <property type="match status" value="1"/>
</dbReference>
<dbReference type="PANTHER" id="PTHR43792:SF1">
    <property type="entry name" value="N-ACETYLTRANSFERASE DOMAIN-CONTAINING PROTEIN"/>
    <property type="match status" value="1"/>
</dbReference>
<dbReference type="InterPro" id="IPR000182">
    <property type="entry name" value="GNAT_dom"/>
</dbReference>